<keyword evidence="3" id="KW-1185">Reference proteome</keyword>
<reference evidence="2 3" key="2">
    <citation type="journal article" date="2011" name="ISME J.">
        <title>RNA-seq reveals cooperative metabolic interactions between two termite-gut spirochete species in co-culture.</title>
        <authorList>
            <person name="Rosenthal A.Z."/>
            <person name="Matson E.G."/>
            <person name="Eldar A."/>
            <person name="Leadbetter J.R."/>
        </authorList>
    </citation>
    <scope>NUCLEOTIDE SEQUENCE [LARGE SCALE GENOMIC DNA]</scope>
    <source>
        <strain evidence="3">ATCC BAA-887 / DSM 12427 / ZAS-2</strain>
    </source>
</reference>
<dbReference type="STRING" id="545694.TREPR_3755"/>
<dbReference type="OrthoDB" id="117402at2"/>
<dbReference type="SUPFAM" id="SSF52833">
    <property type="entry name" value="Thioredoxin-like"/>
    <property type="match status" value="1"/>
</dbReference>
<dbReference type="RefSeq" id="WP_015706578.1">
    <property type="nucleotide sequence ID" value="NC_015578.1"/>
</dbReference>
<dbReference type="KEGG" id="tpi:TREPR_3755"/>
<dbReference type="GO" id="GO:0016491">
    <property type="term" value="F:oxidoreductase activity"/>
    <property type="evidence" value="ECO:0007669"/>
    <property type="project" value="InterPro"/>
</dbReference>
<dbReference type="HOGENOM" id="CLU_069253_2_0_12"/>
<dbReference type="InterPro" id="IPR036249">
    <property type="entry name" value="Thioredoxin-like_sf"/>
</dbReference>
<dbReference type="EMBL" id="CP001843">
    <property type="protein sequence ID" value="AEF84353.1"/>
    <property type="molecule type" value="Genomic_DNA"/>
</dbReference>
<dbReference type="Proteomes" id="UP000009223">
    <property type="component" value="Chromosome"/>
</dbReference>
<accession>F5YQ90</accession>
<dbReference type="InterPro" id="IPR001853">
    <property type="entry name" value="DSBA-like_thioredoxin_dom"/>
</dbReference>
<protein>
    <submittedName>
        <fullName evidence="2">Putative YwbO</fullName>
    </submittedName>
</protein>
<name>F5YQ90_TREPZ</name>
<dbReference type="Pfam" id="PF01323">
    <property type="entry name" value="DSBA"/>
    <property type="match status" value="1"/>
</dbReference>
<dbReference type="PANTHER" id="PTHR13887">
    <property type="entry name" value="GLUTATHIONE S-TRANSFERASE KAPPA"/>
    <property type="match status" value="1"/>
</dbReference>
<evidence type="ECO:0000259" key="1">
    <source>
        <dbReference type="Pfam" id="PF01323"/>
    </source>
</evidence>
<dbReference type="PANTHER" id="PTHR13887:SF41">
    <property type="entry name" value="THIOREDOXIN SUPERFAMILY PROTEIN"/>
    <property type="match status" value="1"/>
</dbReference>
<reference evidence="3" key="1">
    <citation type="submission" date="2009-12" db="EMBL/GenBank/DDBJ databases">
        <title>Complete sequence of Treponema primitia strain ZAS-2.</title>
        <authorList>
            <person name="Tetu S.G."/>
            <person name="Matson E."/>
            <person name="Ren Q."/>
            <person name="Seshadri R."/>
            <person name="Elbourne L."/>
            <person name="Hassan K.A."/>
            <person name="Durkin A."/>
            <person name="Radune D."/>
            <person name="Mohamoud Y."/>
            <person name="Shay R."/>
            <person name="Jin S."/>
            <person name="Zhang X."/>
            <person name="Lucey K."/>
            <person name="Ballor N.R."/>
            <person name="Ottesen E."/>
            <person name="Rosenthal R."/>
            <person name="Allen A."/>
            <person name="Leadbetter J.R."/>
            <person name="Paulsen I.T."/>
        </authorList>
    </citation>
    <scope>NUCLEOTIDE SEQUENCE [LARGE SCALE GENOMIC DNA]</scope>
    <source>
        <strain evidence="3">ATCC BAA-887 / DSM 12427 / ZAS-2</strain>
    </source>
</reference>
<organism evidence="2 3">
    <name type="scientific">Treponema primitia (strain ATCC BAA-887 / DSM 12427 / ZAS-2)</name>
    <dbReference type="NCBI Taxonomy" id="545694"/>
    <lineage>
        <taxon>Bacteria</taxon>
        <taxon>Pseudomonadati</taxon>
        <taxon>Spirochaetota</taxon>
        <taxon>Spirochaetia</taxon>
        <taxon>Spirochaetales</taxon>
        <taxon>Treponemataceae</taxon>
        <taxon>Treponema</taxon>
    </lineage>
</organism>
<evidence type="ECO:0000313" key="3">
    <source>
        <dbReference type="Proteomes" id="UP000009223"/>
    </source>
</evidence>
<proteinExistence type="predicted"/>
<gene>
    <name evidence="2" type="ordered locus">TREPR_3755</name>
</gene>
<sequence length="165" mass="18700">MAKMQIFYDYECPYCKRGYEYLGEFIGSHPEIEIEWRPVEAHPRPENHPPHTDLSCQSYYIARELGADMPKFHAAMFQAVAGERRDVEKADVLVDIVKGLVDGAKFKAVLESGKYAKQIDENNDLAYEQSGVWAVPAFRMNGKKLDAAVGVGVTKEQVKAFLEQR</sequence>
<dbReference type="Gene3D" id="3.40.30.10">
    <property type="entry name" value="Glutaredoxin"/>
    <property type="match status" value="1"/>
</dbReference>
<evidence type="ECO:0000313" key="2">
    <source>
        <dbReference type="EMBL" id="AEF84353.1"/>
    </source>
</evidence>
<dbReference type="eggNOG" id="COG2761">
    <property type="taxonomic scope" value="Bacteria"/>
</dbReference>
<dbReference type="AlphaFoldDB" id="F5YQ90"/>
<feature type="domain" description="DSBA-like thioredoxin" evidence="1">
    <location>
        <begin position="5"/>
        <end position="148"/>
    </location>
</feature>